<keyword evidence="1" id="KW-0863">Zinc-finger</keyword>
<keyword evidence="1" id="KW-0862">Zinc</keyword>
<reference evidence="4 5" key="1">
    <citation type="submission" date="2023-10" db="EMBL/GenBank/DDBJ databases">
        <title>Genome-Wide Identification Analysis in wild type Solanum Pinnatisectum Reveals Some Genes Defensing Phytophthora Infestans.</title>
        <authorList>
            <person name="Sun C."/>
        </authorList>
    </citation>
    <scope>NUCLEOTIDE SEQUENCE [LARGE SCALE GENOMIC DNA]</scope>
    <source>
        <strain evidence="4">LQN</strain>
        <tissue evidence="4">Leaf</tissue>
    </source>
</reference>
<protein>
    <recommendedName>
        <fullName evidence="3">CCHC-type domain-containing protein</fullName>
    </recommendedName>
</protein>
<evidence type="ECO:0000259" key="3">
    <source>
        <dbReference type="PROSITE" id="PS50158"/>
    </source>
</evidence>
<dbReference type="PANTHER" id="PTHR34482:SF57">
    <property type="entry name" value="RETROTRANSPOSON GAG DOMAIN-CONTAINING PROTEIN"/>
    <property type="match status" value="1"/>
</dbReference>
<accession>A0AAV9K5K4</accession>
<feature type="domain" description="CCHC-type" evidence="3">
    <location>
        <begin position="137"/>
        <end position="150"/>
    </location>
</feature>
<gene>
    <name evidence="4" type="ORF">R3W88_029526</name>
</gene>
<dbReference type="GO" id="GO:0008270">
    <property type="term" value="F:zinc ion binding"/>
    <property type="evidence" value="ECO:0007669"/>
    <property type="project" value="UniProtKB-KW"/>
</dbReference>
<name>A0AAV9K5K4_9SOLN</name>
<keyword evidence="1" id="KW-0479">Metal-binding</keyword>
<dbReference type="EMBL" id="JAWPEI010000012">
    <property type="protein sequence ID" value="KAK4708601.1"/>
    <property type="molecule type" value="Genomic_DNA"/>
</dbReference>
<dbReference type="GO" id="GO:0003676">
    <property type="term" value="F:nucleic acid binding"/>
    <property type="evidence" value="ECO:0007669"/>
    <property type="project" value="InterPro"/>
</dbReference>
<evidence type="ECO:0000313" key="4">
    <source>
        <dbReference type="EMBL" id="KAK4708601.1"/>
    </source>
</evidence>
<dbReference type="AlphaFoldDB" id="A0AAV9K5K4"/>
<comment type="caution">
    <text evidence="4">The sequence shown here is derived from an EMBL/GenBank/DDBJ whole genome shotgun (WGS) entry which is preliminary data.</text>
</comment>
<organism evidence="4 5">
    <name type="scientific">Solanum pinnatisectum</name>
    <name type="common">tansyleaf nightshade</name>
    <dbReference type="NCBI Taxonomy" id="50273"/>
    <lineage>
        <taxon>Eukaryota</taxon>
        <taxon>Viridiplantae</taxon>
        <taxon>Streptophyta</taxon>
        <taxon>Embryophyta</taxon>
        <taxon>Tracheophyta</taxon>
        <taxon>Spermatophyta</taxon>
        <taxon>Magnoliopsida</taxon>
        <taxon>eudicotyledons</taxon>
        <taxon>Gunneridae</taxon>
        <taxon>Pentapetalae</taxon>
        <taxon>asterids</taxon>
        <taxon>lamiids</taxon>
        <taxon>Solanales</taxon>
        <taxon>Solanaceae</taxon>
        <taxon>Solanoideae</taxon>
        <taxon>Solaneae</taxon>
        <taxon>Solanum</taxon>
    </lineage>
</organism>
<proteinExistence type="predicted"/>
<sequence length="225" mass="25096">MSVKENSLKFTLLSKYAPFLVANPRDEMSKLVTSVSDLVKEECHMVMLHGDMDISRLIVYAQSIEESKLKRVNRDFKRGRSDEQGQPRFKKRAPNQDSSSAPKANEEKGDGSQLSKPLCATCGKRHHRKCLAGTSGCFGCGKSDHQVRNCLTLASKGREAKQASLNGPNHDAPRKNRFYVLQANKDKGANPDEGGGFYLHVHCDHGLKALYKKLKYCHGVVYMIV</sequence>
<evidence type="ECO:0000256" key="1">
    <source>
        <dbReference type="PROSITE-ProRule" id="PRU00047"/>
    </source>
</evidence>
<dbReference type="PANTHER" id="PTHR34482">
    <property type="entry name" value="DNA DAMAGE-INDUCIBLE PROTEIN 1-LIKE"/>
    <property type="match status" value="1"/>
</dbReference>
<feature type="compositionally biased region" description="Basic and acidic residues" evidence="2">
    <location>
        <begin position="72"/>
        <end position="85"/>
    </location>
</feature>
<evidence type="ECO:0000313" key="5">
    <source>
        <dbReference type="Proteomes" id="UP001311915"/>
    </source>
</evidence>
<evidence type="ECO:0000256" key="2">
    <source>
        <dbReference type="SAM" id="MobiDB-lite"/>
    </source>
</evidence>
<keyword evidence="5" id="KW-1185">Reference proteome</keyword>
<dbReference type="Proteomes" id="UP001311915">
    <property type="component" value="Unassembled WGS sequence"/>
</dbReference>
<feature type="region of interest" description="Disordered" evidence="2">
    <location>
        <begin position="72"/>
        <end position="114"/>
    </location>
</feature>
<dbReference type="PROSITE" id="PS50158">
    <property type="entry name" value="ZF_CCHC"/>
    <property type="match status" value="1"/>
</dbReference>
<dbReference type="InterPro" id="IPR001878">
    <property type="entry name" value="Znf_CCHC"/>
</dbReference>